<proteinExistence type="predicted"/>
<dbReference type="Gene3D" id="1.10.760.10">
    <property type="entry name" value="Cytochrome c-like domain"/>
    <property type="match status" value="1"/>
</dbReference>
<dbReference type="AlphaFoldDB" id="H6QCH3"/>
<dbReference type="EMBL" id="CP003316">
    <property type="protein sequence ID" value="AFA39790.1"/>
    <property type="molecule type" value="Genomic_DNA"/>
</dbReference>
<dbReference type="GO" id="GO:0046872">
    <property type="term" value="F:metal ion binding"/>
    <property type="evidence" value="ECO:0007669"/>
    <property type="project" value="UniProtKB-KW"/>
</dbReference>
<evidence type="ECO:0000256" key="4">
    <source>
        <dbReference type="PROSITE-ProRule" id="PRU00433"/>
    </source>
</evidence>
<evidence type="ECO:0000256" key="1">
    <source>
        <dbReference type="ARBA" id="ARBA00022617"/>
    </source>
</evidence>
<dbReference type="HOGENOM" id="CLU_117040_0_0_2"/>
<dbReference type="PROSITE" id="PS51007">
    <property type="entry name" value="CYTC"/>
    <property type="match status" value="1"/>
</dbReference>
<protein>
    <recommendedName>
        <fullName evidence="5">Cytochrome c domain-containing protein</fullName>
    </recommendedName>
</protein>
<keyword evidence="3 4" id="KW-0408">Iron</keyword>
<dbReference type="SUPFAM" id="SSF46626">
    <property type="entry name" value="Cytochrome c"/>
    <property type="match status" value="1"/>
</dbReference>
<feature type="domain" description="Cytochrome c" evidence="5">
    <location>
        <begin position="75"/>
        <end position="199"/>
    </location>
</feature>
<keyword evidence="1 4" id="KW-0349">Heme</keyword>
<evidence type="ECO:0000256" key="3">
    <source>
        <dbReference type="ARBA" id="ARBA00023004"/>
    </source>
</evidence>
<gene>
    <name evidence="6" type="ordered locus">Pogu_1763</name>
</gene>
<dbReference type="Proteomes" id="UP000009062">
    <property type="component" value="Chromosome"/>
</dbReference>
<dbReference type="InterPro" id="IPR036909">
    <property type="entry name" value="Cyt_c-like_dom_sf"/>
</dbReference>
<reference evidence="6 7" key="1">
    <citation type="journal article" date="2012" name="Stand. Genomic Sci.">
        <title>Complete genome sequence of Pyrobaculum oguniense.</title>
        <authorList>
            <person name="Bernick D.L."/>
            <person name="Karplus K."/>
            <person name="Lui L.M."/>
            <person name="Coker J.K."/>
            <person name="Murphy J.N."/>
            <person name="Chan P.P."/>
            <person name="Cozen A.E."/>
            <person name="Lowe T.M."/>
        </authorList>
    </citation>
    <scope>NUCLEOTIDE SEQUENCE [LARGE SCALE GENOMIC DNA]</scope>
    <source>
        <strain evidence="6 7">TE7</strain>
    </source>
</reference>
<keyword evidence="7" id="KW-1185">Reference proteome</keyword>
<evidence type="ECO:0000259" key="5">
    <source>
        <dbReference type="PROSITE" id="PS51007"/>
    </source>
</evidence>
<dbReference type="KEGG" id="pog:Pogu_1763"/>
<evidence type="ECO:0000313" key="6">
    <source>
        <dbReference type="EMBL" id="AFA39790.1"/>
    </source>
</evidence>
<accession>H6QCH3</accession>
<organism evidence="6 7">
    <name type="scientific">Pyrobaculum oguniense (strain DSM 13380 / JCM 10595 / TE7)</name>
    <dbReference type="NCBI Taxonomy" id="698757"/>
    <lineage>
        <taxon>Archaea</taxon>
        <taxon>Thermoproteota</taxon>
        <taxon>Thermoprotei</taxon>
        <taxon>Thermoproteales</taxon>
        <taxon>Thermoproteaceae</taxon>
        <taxon>Pyrobaculum</taxon>
    </lineage>
</organism>
<dbReference type="InterPro" id="IPR009056">
    <property type="entry name" value="Cyt_c-like_dom"/>
</dbReference>
<evidence type="ECO:0000313" key="7">
    <source>
        <dbReference type="Proteomes" id="UP000009062"/>
    </source>
</evidence>
<name>H6QCH3_PYROT</name>
<evidence type="ECO:0000256" key="2">
    <source>
        <dbReference type="ARBA" id="ARBA00022723"/>
    </source>
</evidence>
<dbReference type="GO" id="GO:0020037">
    <property type="term" value="F:heme binding"/>
    <property type="evidence" value="ECO:0007669"/>
    <property type="project" value="InterPro"/>
</dbReference>
<dbReference type="eggNOG" id="arCOG07021">
    <property type="taxonomic scope" value="Archaea"/>
</dbReference>
<sequence>MSRHGKGGYIRCGRSCCNYGRGFVIYIQARRRRENKVNTIATTVTESPVTVTAAGTTTATTPGATAPPKISYDENLAKKGLQYFKELACNACHTVKAAGIEVGGNIGPDLSKSLFGSVGIEKGTAGGPMLMKYFEKHGLKDPAADPQKAAQIIAKFLIDGDKELAPTMMVQIAAFKQQLGDKWVNEYVPALVEMLKMAAAKS</sequence>
<dbReference type="GO" id="GO:0009055">
    <property type="term" value="F:electron transfer activity"/>
    <property type="evidence" value="ECO:0007669"/>
    <property type="project" value="InterPro"/>
</dbReference>
<keyword evidence="2 4" id="KW-0479">Metal-binding</keyword>